<protein>
    <submittedName>
        <fullName evidence="2">Uncharacterized protein</fullName>
    </submittedName>
</protein>
<feature type="region of interest" description="Disordered" evidence="1">
    <location>
        <begin position="1"/>
        <end position="36"/>
    </location>
</feature>
<comment type="caution">
    <text evidence="2">The sequence shown here is derived from an EMBL/GenBank/DDBJ whole genome shotgun (WGS) entry which is preliminary data.</text>
</comment>
<evidence type="ECO:0000313" key="2">
    <source>
        <dbReference type="EMBL" id="GBP78584.1"/>
    </source>
</evidence>
<dbReference type="AlphaFoldDB" id="A0A4C1YUR6"/>
<gene>
    <name evidence="2" type="ORF">EVAR_57152_1</name>
</gene>
<organism evidence="2 3">
    <name type="scientific">Eumeta variegata</name>
    <name type="common">Bagworm moth</name>
    <name type="synonym">Eumeta japonica</name>
    <dbReference type="NCBI Taxonomy" id="151549"/>
    <lineage>
        <taxon>Eukaryota</taxon>
        <taxon>Metazoa</taxon>
        <taxon>Ecdysozoa</taxon>
        <taxon>Arthropoda</taxon>
        <taxon>Hexapoda</taxon>
        <taxon>Insecta</taxon>
        <taxon>Pterygota</taxon>
        <taxon>Neoptera</taxon>
        <taxon>Endopterygota</taxon>
        <taxon>Lepidoptera</taxon>
        <taxon>Glossata</taxon>
        <taxon>Ditrysia</taxon>
        <taxon>Tineoidea</taxon>
        <taxon>Psychidae</taxon>
        <taxon>Oiketicinae</taxon>
        <taxon>Eumeta</taxon>
    </lineage>
</organism>
<accession>A0A4C1YUR6</accession>
<reference evidence="2 3" key="1">
    <citation type="journal article" date="2019" name="Commun. Biol.">
        <title>The bagworm genome reveals a unique fibroin gene that provides high tensile strength.</title>
        <authorList>
            <person name="Kono N."/>
            <person name="Nakamura H."/>
            <person name="Ohtoshi R."/>
            <person name="Tomita M."/>
            <person name="Numata K."/>
            <person name="Arakawa K."/>
        </authorList>
    </citation>
    <scope>NUCLEOTIDE SEQUENCE [LARGE SCALE GENOMIC DNA]</scope>
</reference>
<evidence type="ECO:0000256" key="1">
    <source>
        <dbReference type="SAM" id="MobiDB-lite"/>
    </source>
</evidence>
<dbReference type="EMBL" id="BGZK01001375">
    <property type="protein sequence ID" value="GBP78584.1"/>
    <property type="molecule type" value="Genomic_DNA"/>
</dbReference>
<dbReference type="Proteomes" id="UP000299102">
    <property type="component" value="Unassembled WGS sequence"/>
</dbReference>
<feature type="compositionally biased region" description="Basic and acidic residues" evidence="1">
    <location>
        <begin position="7"/>
        <end position="23"/>
    </location>
</feature>
<sequence length="67" mass="7774">MAYGELGETHTDEHETYRTEKLNHHVPNFEGRRDNRDSVETFAAGSARQRIRDPVPAIVRRRLVASR</sequence>
<evidence type="ECO:0000313" key="3">
    <source>
        <dbReference type="Proteomes" id="UP000299102"/>
    </source>
</evidence>
<name>A0A4C1YUR6_EUMVA</name>
<keyword evidence="3" id="KW-1185">Reference proteome</keyword>
<proteinExistence type="predicted"/>